<dbReference type="CDD" id="cd09212">
    <property type="entry name" value="PUB"/>
    <property type="match status" value="1"/>
</dbReference>
<comment type="caution">
    <text evidence="3">The sequence shown here is derived from an EMBL/GenBank/DDBJ whole genome shotgun (WGS) entry which is preliminary data.</text>
</comment>
<dbReference type="Pfam" id="PF09409">
    <property type="entry name" value="PUB"/>
    <property type="match status" value="1"/>
</dbReference>
<dbReference type="SUPFAM" id="SSF143503">
    <property type="entry name" value="PUG domain-like"/>
    <property type="match status" value="1"/>
</dbReference>
<sequence>MDWFKKKTEEAKQAAMDWFKKKTEEAKQAASQAAAKLHNKRTTAFKGEGNVLGGGSHATPAVPSTVEPSSEAGGSTGKSFKLPFGSGSSSATTQNPPPMTEEEKQRRREMQMKAAETRANAWGKKVNTARQTRLQKDEESESRFGGGDAGTTSNEQLPVPPPPSTGISADEVKARELQSAQSQLGFNPYAATFSSSREAGAAVNAIGGTAPPSSSLPPPAPALAPAVTNVADSSTENGAVFVLLRQEPSRAIAAAETIMKMLKNILQNPQEDKYRRVRLSNANIQAKLVTVRGAVELLLESGFVQRQEDGETFLVMDADQVSTSRIQSAIDRTEVALMQIQVDSMAT</sequence>
<dbReference type="AlphaFoldDB" id="A0AAD5QEJ9"/>
<dbReference type="InterPro" id="IPR018997">
    <property type="entry name" value="PUB_domain"/>
</dbReference>
<proteinExistence type="predicted"/>
<accession>A0AAD5QEJ9</accession>
<feature type="compositionally biased region" description="Basic and acidic residues" evidence="1">
    <location>
        <begin position="101"/>
        <end position="111"/>
    </location>
</feature>
<evidence type="ECO:0000256" key="1">
    <source>
        <dbReference type="SAM" id="MobiDB-lite"/>
    </source>
</evidence>
<name>A0AAD5QEJ9_PYTIN</name>
<organism evidence="3 4">
    <name type="scientific">Pythium insidiosum</name>
    <name type="common">Pythiosis disease agent</name>
    <dbReference type="NCBI Taxonomy" id="114742"/>
    <lineage>
        <taxon>Eukaryota</taxon>
        <taxon>Sar</taxon>
        <taxon>Stramenopiles</taxon>
        <taxon>Oomycota</taxon>
        <taxon>Peronosporomycetes</taxon>
        <taxon>Pythiales</taxon>
        <taxon>Pythiaceae</taxon>
        <taxon>Pythium</taxon>
    </lineage>
</organism>
<dbReference type="InterPro" id="IPR036339">
    <property type="entry name" value="PUB-like_dom_sf"/>
</dbReference>
<dbReference type="PANTHER" id="PTHR47694">
    <property type="entry name" value="PLANT UBX DOMAIN-CONTAINING PROTEIN 2"/>
    <property type="match status" value="1"/>
</dbReference>
<gene>
    <name evidence="3" type="ORF">P43SY_002807</name>
</gene>
<dbReference type="EMBL" id="JAKCXM010000007">
    <property type="protein sequence ID" value="KAJ0408928.1"/>
    <property type="molecule type" value="Genomic_DNA"/>
</dbReference>
<reference evidence="3" key="1">
    <citation type="submission" date="2021-12" db="EMBL/GenBank/DDBJ databases">
        <title>Prjna785345.</title>
        <authorList>
            <person name="Rujirawat T."/>
            <person name="Krajaejun T."/>
        </authorList>
    </citation>
    <scope>NUCLEOTIDE SEQUENCE</scope>
    <source>
        <strain evidence="3">Pi057C3</strain>
    </source>
</reference>
<evidence type="ECO:0000259" key="2">
    <source>
        <dbReference type="Pfam" id="PF09409"/>
    </source>
</evidence>
<protein>
    <recommendedName>
        <fullName evidence="2">PUB domain-containing protein</fullName>
    </recommendedName>
</protein>
<dbReference type="PANTHER" id="PTHR47694:SF1">
    <property type="entry name" value="PLANT UBX DOMAIN-CONTAINING PROTEIN 2"/>
    <property type="match status" value="1"/>
</dbReference>
<feature type="domain" description="PUB" evidence="2">
    <location>
        <begin position="253"/>
        <end position="321"/>
    </location>
</feature>
<dbReference type="Gene3D" id="1.20.58.2190">
    <property type="match status" value="1"/>
</dbReference>
<dbReference type="SMART" id="SM00580">
    <property type="entry name" value="PUG"/>
    <property type="match status" value="1"/>
</dbReference>
<keyword evidence="4" id="KW-1185">Reference proteome</keyword>
<dbReference type="Proteomes" id="UP001209570">
    <property type="component" value="Unassembled WGS sequence"/>
</dbReference>
<evidence type="ECO:0000313" key="4">
    <source>
        <dbReference type="Proteomes" id="UP001209570"/>
    </source>
</evidence>
<evidence type="ECO:0000313" key="3">
    <source>
        <dbReference type="EMBL" id="KAJ0408928.1"/>
    </source>
</evidence>
<feature type="region of interest" description="Disordered" evidence="1">
    <location>
        <begin position="30"/>
        <end position="168"/>
    </location>
</feature>